<proteinExistence type="predicted"/>
<dbReference type="SUPFAM" id="SSF53822">
    <property type="entry name" value="Periplasmic binding protein-like I"/>
    <property type="match status" value="1"/>
</dbReference>
<name>A0A2V4NMK7_9RHOB</name>
<reference evidence="1 2" key="1">
    <citation type="submission" date="2018-05" db="EMBL/GenBank/DDBJ databases">
        <title>Oceanovita maritima gen. nov., sp. nov., a marine bacterium in the family Rhodobacteraceae isolated from surface seawater of Lundu port Xiamen, China.</title>
        <authorList>
            <person name="Hetharua B.H."/>
            <person name="Min D."/>
            <person name="Liao H."/>
            <person name="Tian Y."/>
        </authorList>
    </citation>
    <scope>NUCLEOTIDE SEQUENCE [LARGE SCALE GENOMIC DNA]</scope>
    <source>
        <strain evidence="1 2">FSX-11</strain>
    </source>
</reference>
<dbReference type="OrthoDB" id="5341635at2"/>
<protein>
    <submittedName>
        <fullName evidence="1">Branched-chain amino acid ABC transporter substrate-binding protein</fullName>
    </submittedName>
</protein>
<dbReference type="NCBIfam" id="TIGR03863">
    <property type="entry name" value="PQQ_ABC_bind"/>
    <property type="match status" value="1"/>
</dbReference>
<sequence>MVLAVQAGLFGGASVALSDAASEDGLHMAMTYLSARPPASPTLSNLDPVPDDLGAAGAALGLEDNATTGRFLGHHYHLETVTVSPEEALDAAREALAVSPYLIVDAAPEVLLGIADLPQAQDALIFNVGAAHSALRSAECRANLLHTAPSYAMRADAVTQFLLFKRWSKTALIAGPAPEDQAFAAALETSLTKFGLKPGARAEWGIEADMRRTAAQEVPLFTQKLGEHDVLLVADEANDFARYIVYNTWLPRPVAGSVGLRPAAWGRVVEQWGAAQLQSRFSERAGRDMQPRDYAAWAALRSLGEAMTRMNSAEIETVQSYILSDNFELAGFKGRPLSYRGWNGQLRQPIPLLHDDAVVVTAPLEGFLHQSNELDSLGVDEPESTCRAFGGN</sequence>
<gene>
    <name evidence="1" type="ORF">DI396_08900</name>
</gene>
<dbReference type="AlphaFoldDB" id="A0A2V4NMK7"/>
<evidence type="ECO:0000313" key="2">
    <source>
        <dbReference type="Proteomes" id="UP000248012"/>
    </source>
</evidence>
<dbReference type="EMBL" id="QFVT01000005">
    <property type="protein sequence ID" value="PYC47557.1"/>
    <property type="molecule type" value="Genomic_DNA"/>
</dbReference>
<accession>A0A2V4NMK7</accession>
<dbReference type="InterPro" id="IPR028082">
    <property type="entry name" value="Peripla_BP_I"/>
</dbReference>
<comment type="caution">
    <text evidence="1">The sequence shown here is derived from an EMBL/GenBank/DDBJ whole genome shotgun (WGS) entry which is preliminary data.</text>
</comment>
<keyword evidence="2" id="KW-1185">Reference proteome</keyword>
<organism evidence="1 2">
    <name type="scientific">Litorivita pollutaquae</name>
    <dbReference type="NCBI Taxonomy" id="2200892"/>
    <lineage>
        <taxon>Bacteria</taxon>
        <taxon>Pseudomonadati</taxon>
        <taxon>Pseudomonadota</taxon>
        <taxon>Alphaproteobacteria</taxon>
        <taxon>Rhodobacterales</taxon>
        <taxon>Paracoccaceae</taxon>
        <taxon>Litorivita</taxon>
    </lineage>
</organism>
<dbReference type="InterPro" id="IPR022478">
    <property type="entry name" value="ABC_transptr_sub-bd_PQQ"/>
</dbReference>
<dbReference type="Proteomes" id="UP000248012">
    <property type="component" value="Unassembled WGS sequence"/>
</dbReference>
<evidence type="ECO:0000313" key="1">
    <source>
        <dbReference type="EMBL" id="PYC47557.1"/>
    </source>
</evidence>